<name>A0ABU5NW27_9GAMM</name>
<comment type="caution">
    <text evidence="1">The sequence shown here is derived from an EMBL/GenBank/DDBJ whole genome shotgun (WGS) entry which is preliminary data.</text>
</comment>
<dbReference type="RefSeq" id="WP_322854495.1">
    <property type="nucleotide sequence ID" value="NZ_JAYDCJ010000003.1"/>
</dbReference>
<reference evidence="1 2" key="1">
    <citation type="submission" date="2023-12" db="EMBL/GenBank/DDBJ databases">
        <title>Marinobacter qingdaonensis sp. nov., isolated from the intertidal sediment of Qingdao, PR China.</title>
        <authorList>
            <person name="Li Y."/>
        </authorList>
    </citation>
    <scope>NUCLEOTIDE SEQUENCE [LARGE SCALE GENOMIC DNA]</scope>
    <source>
        <strain evidence="1 2">ASW11-75</strain>
    </source>
</reference>
<protein>
    <submittedName>
        <fullName evidence="1">Uncharacterized protein</fullName>
    </submittedName>
</protein>
<organism evidence="1 2">
    <name type="scientific">Marinobacter qingdaonensis</name>
    <dbReference type="NCBI Taxonomy" id="3108486"/>
    <lineage>
        <taxon>Bacteria</taxon>
        <taxon>Pseudomonadati</taxon>
        <taxon>Pseudomonadota</taxon>
        <taxon>Gammaproteobacteria</taxon>
        <taxon>Pseudomonadales</taxon>
        <taxon>Marinobacteraceae</taxon>
        <taxon>Marinobacter</taxon>
    </lineage>
</organism>
<sequence>MFGAIPTRPLFEIEKRLLSREGQWLVRTREIPELGPYRSRLEAVEGLYRHVVICTGSLRKQEPEQARKFVEHSIAECKEPGCQLCSDLLALAPDSRVVQLKA</sequence>
<gene>
    <name evidence="1" type="ORF">U5822_04830</name>
</gene>
<dbReference type="Proteomes" id="UP001305746">
    <property type="component" value="Unassembled WGS sequence"/>
</dbReference>
<evidence type="ECO:0000313" key="1">
    <source>
        <dbReference type="EMBL" id="MEA1079979.1"/>
    </source>
</evidence>
<evidence type="ECO:0000313" key="2">
    <source>
        <dbReference type="Proteomes" id="UP001305746"/>
    </source>
</evidence>
<accession>A0ABU5NW27</accession>
<proteinExistence type="predicted"/>
<dbReference type="EMBL" id="JAYDCJ010000003">
    <property type="protein sequence ID" value="MEA1079979.1"/>
    <property type="molecule type" value="Genomic_DNA"/>
</dbReference>
<keyword evidence="2" id="KW-1185">Reference proteome</keyword>